<evidence type="ECO:0000256" key="2">
    <source>
        <dbReference type="SAM" id="MobiDB-lite"/>
    </source>
</evidence>
<dbReference type="Gene3D" id="3.40.50.1820">
    <property type="entry name" value="alpha/beta hydrolase"/>
    <property type="match status" value="1"/>
</dbReference>
<evidence type="ECO:0000256" key="3">
    <source>
        <dbReference type="SAM" id="Phobius"/>
    </source>
</evidence>
<dbReference type="PANTHER" id="PTHR10794:SF84">
    <property type="entry name" value="ESTERASE_LIPASE_THIOESTERASE FAMILY PROTEIN"/>
    <property type="match status" value="1"/>
</dbReference>
<feature type="transmembrane region" description="Helical" evidence="3">
    <location>
        <begin position="42"/>
        <end position="70"/>
    </location>
</feature>
<keyword evidence="3" id="KW-1133">Transmembrane helix</keyword>
<feature type="region of interest" description="Disordered" evidence="2">
    <location>
        <begin position="438"/>
        <end position="473"/>
    </location>
</feature>
<keyword evidence="6" id="KW-1185">Reference proteome</keyword>
<comment type="caution">
    <text evidence="5">The sequence shown here is derived from an EMBL/GenBank/DDBJ whole genome shotgun (WGS) entry which is preliminary data.</text>
</comment>
<gene>
    <name evidence="5" type="ORF">CVIRNUC_006169</name>
</gene>
<dbReference type="InterPro" id="IPR029058">
    <property type="entry name" value="AB_hydrolase_fold"/>
</dbReference>
<dbReference type="GO" id="GO:0047372">
    <property type="term" value="F:monoacylglycerol lipase activity"/>
    <property type="evidence" value="ECO:0007669"/>
    <property type="project" value="TreeGrafter"/>
</dbReference>
<protein>
    <recommendedName>
        <fullName evidence="4">AB hydrolase-1 domain-containing protein</fullName>
    </recommendedName>
</protein>
<evidence type="ECO:0000259" key="4">
    <source>
        <dbReference type="Pfam" id="PF00561"/>
    </source>
</evidence>
<feature type="compositionally biased region" description="Basic residues" evidence="2">
    <location>
        <begin position="26"/>
        <end position="37"/>
    </location>
</feature>
<dbReference type="SUPFAM" id="SSF53474">
    <property type="entry name" value="alpha/beta-Hydrolases"/>
    <property type="match status" value="1"/>
</dbReference>
<dbReference type="PANTHER" id="PTHR10794">
    <property type="entry name" value="ABHYDROLASE DOMAIN-CONTAINING PROTEIN"/>
    <property type="match status" value="1"/>
</dbReference>
<feature type="domain" description="AB hydrolase-1" evidence="4">
    <location>
        <begin position="162"/>
        <end position="400"/>
    </location>
</feature>
<feature type="compositionally biased region" description="Polar residues" evidence="2">
    <location>
        <begin position="463"/>
        <end position="473"/>
    </location>
</feature>
<comment type="similarity">
    <text evidence="1">Belongs to the AB hydrolase superfamily. AB hydrolase 4 family.</text>
</comment>
<dbReference type="EMBL" id="CAUYUE010000007">
    <property type="protein sequence ID" value="CAK0782974.1"/>
    <property type="molecule type" value="Genomic_DNA"/>
</dbReference>
<proteinExistence type="inferred from homology"/>
<dbReference type="GO" id="GO:0034338">
    <property type="term" value="F:short-chain carboxylesterase activity"/>
    <property type="evidence" value="ECO:0007669"/>
    <property type="project" value="TreeGrafter"/>
</dbReference>
<reference evidence="5 6" key="1">
    <citation type="submission" date="2023-10" db="EMBL/GenBank/DDBJ databases">
        <authorList>
            <person name="Maclean D."/>
            <person name="Macfadyen A."/>
        </authorList>
    </citation>
    <scope>NUCLEOTIDE SEQUENCE [LARGE SCALE GENOMIC DNA]</scope>
</reference>
<feature type="region of interest" description="Disordered" evidence="2">
    <location>
        <begin position="15"/>
        <end position="41"/>
    </location>
</feature>
<evidence type="ECO:0000313" key="6">
    <source>
        <dbReference type="Proteomes" id="UP001314263"/>
    </source>
</evidence>
<name>A0AAV1IAK6_9CHLO</name>
<evidence type="ECO:0000256" key="1">
    <source>
        <dbReference type="ARBA" id="ARBA00010884"/>
    </source>
</evidence>
<evidence type="ECO:0000313" key="5">
    <source>
        <dbReference type="EMBL" id="CAK0782974.1"/>
    </source>
</evidence>
<sequence length="473" mass="51246">MLNAGLQRKHLQSRHYLTQTPAGLRRSVRPSRRHSKSSRQPCTAAMTLLGSPVVVGTGAVVLTAVAAAIYDAKRCSRLPKVKMQLNEFNRTVMSRCPNINSLYRMVPFLTNGHVETILCSRLRKGPVLDPYKRRIMAMPDGGSVALDFEDLPLAQDLPKDAPVIILLPGLTGGSHDSYVKHMVLSCRQNGLRAIVFNSRGTSDGPVTSPQFYSASYTGDMRAVVKEVQSMYPDSVLLAAGWSLGANIMVRYLGEQGKESPIAAAISMCNPFDLVTCDENFKKGFNRVYDSNLAKGLKRIYKSHEHLFEGIQGEYQLDLAANCRTIRDFDDAITRVSFGWPSVDAYYAGSSSALSIPKVAVPLLCVQAEDDPIAVEPAIPYRALAENPNCILVTTPGGGHLGWAAGGGGPFGGPWTDGVTTEWLNSVLLELYRQGRLPTRSAQPGAPARLGGRQGASRPEEESNGTGRTLTAVQ</sequence>
<dbReference type="Proteomes" id="UP001314263">
    <property type="component" value="Unassembled WGS sequence"/>
</dbReference>
<keyword evidence="3" id="KW-0812">Transmembrane</keyword>
<keyword evidence="3" id="KW-0472">Membrane</keyword>
<organism evidence="5 6">
    <name type="scientific">Coccomyxa viridis</name>
    <dbReference type="NCBI Taxonomy" id="1274662"/>
    <lineage>
        <taxon>Eukaryota</taxon>
        <taxon>Viridiplantae</taxon>
        <taxon>Chlorophyta</taxon>
        <taxon>core chlorophytes</taxon>
        <taxon>Trebouxiophyceae</taxon>
        <taxon>Trebouxiophyceae incertae sedis</taxon>
        <taxon>Coccomyxaceae</taxon>
        <taxon>Coccomyxa</taxon>
    </lineage>
</organism>
<dbReference type="AlphaFoldDB" id="A0AAV1IAK6"/>
<accession>A0AAV1IAK6</accession>
<dbReference type="InterPro" id="IPR000073">
    <property type="entry name" value="AB_hydrolase_1"/>
</dbReference>
<dbReference type="InterPro" id="IPR050960">
    <property type="entry name" value="AB_hydrolase_4_sf"/>
</dbReference>
<dbReference type="Pfam" id="PF00561">
    <property type="entry name" value="Abhydrolase_1"/>
    <property type="match status" value="1"/>
</dbReference>